<dbReference type="EMBL" id="MVHD01000107">
    <property type="protein sequence ID" value="OQZ87725.1"/>
    <property type="molecule type" value="Genomic_DNA"/>
</dbReference>
<sequence>MGAVGQRFIAGRPRNPIGLAIQIGYLMGQHGANQPDRLIAEESSRRPMGRGEDLPKLTVGIHFHGLA</sequence>
<organism evidence="1 2">
    <name type="scientific">Mycobacterium alsense</name>
    <dbReference type="NCBI Taxonomy" id="324058"/>
    <lineage>
        <taxon>Bacteria</taxon>
        <taxon>Bacillati</taxon>
        <taxon>Actinomycetota</taxon>
        <taxon>Actinomycetes</taxon>
        <taxon>Mycobacteriales</taxon>
        <taxon>Mycobacteriaceae</taxon>
        <taxon>Mycobacterium</taxon>
    </lineage>
</organism>
<protein>
    <submittedName>
        <fullName evidence="1">Uncharacterized protein</fullName>
    </submittedName>
</protein>
<name>A0ABX3R178_9MYCO</name>
<evidence type="ECO:0000313" key="2">
    <source>
        <dbReference type="Proteomes" id="UP000192319"/>
    </source>
</evidence>
<comment type="caution">
    <text evidence="1">The sequence shown here is derived from an EMBL/GenBank/DDBJ whole genome shotgun (WGS) entry which is preliminary data.</text>
</comment>
<gene>
    <name evidence="1" type="ORF">BST11_26585</name>
</gene>
<dbReference type="Proteomes" id="UP000192319">
    <property type="component" value="Unassembled WGS sequence"/>
</dbReference>
<reference evidence="1 2" key="1">
    <citation type="submission" date="2017-02" db="EMBL/GenBank/DDBJ databases">
        <title>The new phylogeny of genus Mycobacterium.</title>
        <authorList>
            <person name="Tortoli E."/>
            <person name="Trovato A."/>
            <person name="Cirillo D.M."/>
        </authorList>
    </citation>
    <scope>NUCLEOTIDE SEQUENCE [LARGE SCALE GENOMIC DNA]</scope>
    <source>
        <strain evidence="1 2">DSM 45230</strain>
    </source>
</reference>
<accession>A0ABX3R178</accession>
<proteinExistence type="predicted"/>
<evidence type="ECO:0000313" key="1">
    <source>
        <dbReference type="EMBL" id="OQZ87725.1"/>
    </source>
</evidence>
<keyword evidence="2" id="KW-1185">Reference proteome</keyword>